<sequence length="115" mass="12411">MTEEPTTDPTVSTDQRPADADDTRRPPGGDQPSSDAKDADDNDAGRSAVEYLEWGALTVLALVALVATFRLYFSVSAAVDTFVTRRYRPLFMAGFNLVVLLACGIGLSTVVRRLS</sequence>
<feature type="domain" description="DUF8060" evidence="3">
    <location>
        <begin position="2"/>
        <end position="114"/>
    </location>
</feature>
<dbReference type="AlphaFoldDB" id="A0AAW4P8P0"/>
<organism evidence="4 5">
    <name type="scientific">Haloarcula nitratireducens</name>
    <dbReference type="NCBI Taxonomy" id="2487749"/>
    <lineage>
        <taxon>Archaea</taxon>
        <taxon>Methanobacteriati</taxon>
        <taxon>Methanobacteriota</taxon>
        <taxon>Stenosarchaea group</taxon>
        <taxon>Halobacteria</taxon>
        <taxon>Halobacteriales</taxon>
        <taxon>Haloarculaceae</taxon>
        <taxon>Haloarcula</taxon>
    </lineage>
</organism>
<evidence type="ECO:0000256" key="2">
    <source>
        <dbReference type="SAM" id="Phobius"/>
    </source>
</evidence>
<feature type="transmembrane region" description="Helical" evidence="2">
    <location>
        <begin position="54"/>
        <end position="73"/>
    </location>
</feature>
<accession>A0AAW4P8P0</accession>
<reference evidence="4 5" key="1">
    <citation type="submission" date="2021-06" db="EMBL/GenBank/DDBJ databases">
        <title>Halomicroarcula sp. a new haloarchaeum isolated from saline soil.</title>
        <authorList>
            <person name="Duran-Viseras A."/>
            <person name="Sanchez-Porro C."/>
            <person name="Ventosa A."/>
        </authorList>
    </citation>
    <scope>NUCLEOTIDE SEQUENCE [LARGE SCALE GENOMIC DNA]</scope>
    <source>
        <strain evidence="4 5">F27</strain>
    </source>
</reference>
<comment type="caution">
    <text evidence="4">The sequence shown here is derived from an EMBL/GenBank/DDBJ whole genome shotgun (WGS) entry which is preliminary data.</text>
</comment>
<proteinExistence type="predicted"/>
<dbReference type="Pfam" id="PF26256">
    <property type="entry name" value="DUF8060"/>
    <property type="match status" value="1"/>
</dbReference>
<keyword evidence="2" id="KW-0812">Transmembrane</keyword>
<keyword evidence="2" id="KW-1133">Transmembrane helix</keyword>
<keyword evidence="5" id="KW-1185">Reference proteome</keyword>
<evidence type="ECO:0000313" key="4">
    <source>
        <dbReference type="EMBL" id="MBX0294229.1"/>
    </source>
</evidence>
<evidence type="ECO:0000259" key="3">
    <source>
        <dbReference type="Pfam" id="PF26256"/>
    </source>
</evidence>
<feature type="transmembrane region" description="Helical" evidence="2">
    <location>
        <begin position="93"/>
        <end position="111"/>
    </location>
</feature>
<dbReference type="InterPro" id="IPR058373">
    <property type="entry name" value="DUF8060"/>
</dbReference>
<name>A0AAW4P8P0_9EURY</name>
<feature type="compositionally biased region" description="Basic and acidic residues" evidence="1">
    <location>
        <begin position="16"/>
        <end position="27"/>
    </location>
</feature>
<dbReference type="Proteomes" id="UP001430455">
    <property type="component" value="Unassembled WGS sequence"/>
</dbReference>
<feature type="region of interest" description="Disordered" evidence="1">
    <location>
        <begin position="1"/>
        <end position="42"/>
    </location>
</feature>
<gene>
    <name evidence="4" type="ORF">EGH23_04950</name>
</gene>
<dbReference type="EMBL" id="RKLT01000001">
    <property type="protein sequence ID" value="MBX0294229.1"/>
    <property type="molecule type" value="Genomic_DNA"/>
</dbReference>
<protein>
    <recommendedName>
        <fullName evidence="3">DUF8060 domain-containing protein</fullName>
    </recommendedName>
</protein>
<evidence type="ECO:0000313" key="5">
    <source>
        <dbReference type="Proteomes" id="UP001430455"/>
    </source>
</evidence>
<evidence type="ECO:0000256" key="1">
    <source>
        <dbReference type="SAM" id="MobiDB-lite"/>
    </source>
</evidence>
<keyword evidence="2" id="KW-0472">Membrane</keyword>
<dbReference type="RefSeq" id="WP_220578898.1">
    <property type="nucleotide sequence ID" value="NZ_RKLT01000001.1"/>
</dbReference>